<keyword evidence="2" id="KW-1185">Reference proteome</keyword>
<organism evidence="1 2">
    <name type="scientific">Trifolium medium</name>
    <dbReference type="NCBI Taxonomy" id="97028"/>
    <lineage>
        <taxon>Eukaryota</taxon>
        <taxon>Viridiplantae</taxon>
        <taxon>Streptophyta</taxon>
        <taxon>Embryophyta</taxon>
        <taxon>Tracheophyta</taxon>
        <taxon>Spermatophyta</taxon>
        <taxon>Magnoliopsida</taxon>
        <taxon>eudicotyledons</taxon>
        <taxon>Gunneridae</taxon>
        <taxon>Pentapetalae</taxon>
        <taxon>rosids</taxon>
        <taxon>fabids</taxon>
        <taxon>Fabales</taxon>
        <taxon>Fabaceae</taxon>
        <taxon>Papilionoideae</taxon>
        <taxon>50 kb inversion clade</taxon>
        <taxon>NPAAA clade</taxon>
        <taxon>Hologalegina</taxon>
        <taxon>IRL clade</taxon>
        <taxon>Trifolieae</taxon>
        <taxon>Trifolium</taxon>
    </lineage>
</organism>
<sequence length="39" mass="4630">MVWKFLLYQWGDNVGDLSIFLRAVQTANMSKGWSRHVKF</sequence>
<evidence type="ECO:0000313" key="1">
    <source>
        <dbReference type="EMBL" id="MCI44839.1"/>
    </source>
</evidence>
<feature type="non-terminal residue" evidence="1">
    <location>
        <position position="39"/>
    </location>
</feature>
<evidence type="ECO:0000313" key="2">
    <source>
        <dbReference type="Proteomes" id="UP000265520"/>
    </source>
</evidence>
<dbReference type="EMBL" id="LXQA010335943">
    <property type="protein sequence ID" value="MCI44839.1"/>
    <property type="molecule type" value="Genomic_DNA"/>
</dbReference>
<dbReference type="Proteomes" id="UP000265520">
    <property type="component" value="Unassembled WGS sequence"/>
</dbReference>
<comment type="caution">
    <text evidence="1">The sequence shown here is derived from an EMBL/GenBank/DDBJ whole genome shotgun (WGS) entry which is preliminary data.</text>
</comment>
<dbReference type="AlphaFoldDB" id="A0A392S832"/>
<protein>
    <submittedName>
        <fullName evidence="1">Uncharacterized protein</fullName>
    </submittedName>
</protein>
<proteinExistence type="predicted"/>
<name>A0A392S832_9FABA</name>
<reference evidence="1 2" key="1">
    <citation type="journal article" date="2018" name="Front. Plant Sci.">
        <title>Red Clover (Trifolium pratense) and Zigzag Clover (T. medium) - A Picture of Genomic Similarities and Differences.</title>
        <authorList>
            <person name="Dluhosova J."/>
            <person name="Istvanek J."/>
            <person name="Nedelnik J."/>
            <person name="Repkova J."/>
        </authorList>
    </citation>
    <scope>NUCLEOTIDE SEQUENCE [LARGE SCALE GENOMIC DNA]</scope>
    <source>
        <strain evidence="2">cv. 10/8</strain>
        <tissue evidence="1">Leaf</tissue>
    </source>
</reference>
<accession>A0A392S832</accession>